<gene>
    <name evidence="15" type="ORF">EKO23_07105</name>
</gene>
<dbReference type="FunFam" id="3.40.50.720:FF:000009">
    <property type="entry name" value="Fatty oxidation complex, alpha subunit"/>
    <property type="match status" value="1"/>
</dbReference>
<evidence type="ECO:0000256" key="5">
    <source>
        <dbReference type="ARBA" id="ARBA00022832"/>
    </source>
</evidence>
<organism evidence="15 16">
    <name type="scientific">Nocardioides guangzhouensis</name>
    <dbReference type="NCBI Taxonomy" id="2497878"/>
    <lineage>
        <taxon>Bacteria</taxon>
        <taxon>Bacillati</taxon>
        <taxon>Actinomycetota</taxon>
        <taxon>Actinomycetes</taxon>
        <taxon>Propionibacteriales</taxon>
        <taxon>Nocardioidaceae</taxon>
        <taxon>Nocardioides</taxon>
    </lineage>
</organism>
<comment type="pathway">
    <text evidence="1">Lipid metabolism; fatty acid beta-oxidation.</text>
</comment>
<dbReference type="SUPFAM" id="SSF48179">
    <property type="entry name" value="6-phosphogluconate dehydrogenase C-terminal domain-like"/>
    <property type="match status" value="2"/>
</dbReference>
<dbReference type="Gene3D" id="1.10.1040.50">
    <property type="match status" value="1"/>
</dbReference>
<comment type="catalytic activity">
    <reaction evidence="12">
        <text>a (3S)-3-hydroxyacyl-CoA + NAD(+) = a 3-oxoacyl-CoA + NADH + H(+)</text>
        <dbReference type="Rhea" id="RHEA:22432"/>
        <dbReference type="ChEBI" id="CHEBI:15378"/>
        <dbReference type="ChEBI" id="CHEBI:57318"/>
        <dbReference type="ChEBI" id="CHEBI:57540"/>
        <dbReference type="ChEBI" id="CHEBI:57945"/>
        <dbReference type="ChEBI" id="CHEBI:90726"/>
        <dbReference type="EC" id="1.1.1.35"/>
    </reaction>
</comment>
<keyword evidence="11" id="KW-0511">Multifunctional enzyme</keyword>
<dbReference type="InterPro" id="IPR006176">
    <property type="entry name" value="3-OHacyl-CoA_DH_NAD-bd"/>
</dbReference>
<keyword evidence="10" id="KW-0456">Lyase</keyword>
<evidence type="ECO:0000259" key="14">
    <source>
        <dbReference type="Pfam" id="PF02737"/>
    </source>
</evidence>
<keyword evidence="8" id="KW-0520">NAD</keyword>
<reference evidence="15 16" key="1">
    <citation type="submission" date="2019-01" db="EMBL/GenBank/DDBJ databases">
        <title>Nocardioides guangzhouensis sp. nov., an actinobacterium isolated from soil.</title>
        <authorList>
            <person name="Fu Y."/>
            <person name="Cai Y."/>
            <person name="Lin Z."/>
            <person name="Chen P."/>
        </authorList>
    </citation>
    <scope>NUCLEOTIDE SEQUENCE [LARGE SCALE GENOMIC DNA]</scope>
    <source>
        <strain evidence="15 16">130</strain>
    </source>
</reference>
<dbReference type="InterPro" id="IPR050136">
    <property type="entry name" value="FA_oxidation_alpha_subunit"/>
</dbReference>
<feature type="domain" description="3-hydroxyacyl-CoA dehydrogenase NAD binding" evidence="14">
    <location>
        <begin position="338"/>
        <end position="518"/>
    </location>
</feature>
<keyword evidence="16" id="KW-1185">Reference proteome</keyword>
<dbReference type="GO" id="GO:0016509">
    <property type="term" value="F:long-chain (3S)-3-hydroxyacyl-CoA dehydrogenase (NAD+) activity"/>
    <property type="evidence" value="ECO:0007669"/>
    <property type="project" value="TreeGrafter"/>
</dbReference>
<dbReference type="SUPFAM" id="SSF52096">
    <property type="entry name" value="ClpP/crotonase"/>
    <property type="match status" value="1"/>
</dbReference>
<dbReference type="AlphaFoldDB" id="A0A4Q4ZFZ1"/>
<keyword evidence="9" id="KW-0443">Lipid metabolism</keyword>
<evidence type="ECO:0000256" key="11">
    <source>
        <dbReference type="ARBA" id="ARBA00023268"/>
    </source>
</evidence>
<dbReference type="EMBL" id="SDKM01000008">
    <property type="protein sequence ID" value="RYP87037.1"/>
    <property type="molecule type" value="Genomic_DNA"/>
</dbReference>
<keyword evidence="7" id="KW-0560">Oxidoreductase</keyword>
<keyword evidence="5" id="KW-0276">Fatty acid metabolism</keyword>
<comment type="similarity">
    <text evidence="4">Belongs to the 3-hydroxyacyl-CoA dehydrogenase family.</text>
</comment>
<keyword evidence="6" id="KW-0442">Lipid degradation</keyword>
<dbReference type="GO" id="GO:0070403">
    <property type="term" value="F:NAD+ binding"/>
    <property type="evidence" value="ECO:0007669"/>
    <property type="project" value="InterPro"/>
</dbReference>
<dbReference type="InterPro" id="IPR006108">
    <property type="entry name" value="3HC_DH_C"/>
</dbReference>
<dbReference type="CDD" id="cd06558">
    <property type="entry name" value="crotonase-like"/>
    <property type="match status" value="1"/>
</dbReference>
<sequence>MTRTIDELLARAQEISSDAERVTEAKLRRVTLPGDAGVLGLITLDNGEDHTKPNTFGPRGLISLNSAIDEALADESVTALGVTGKPFILAAGADLTSIAGGGEDGVRIVAELGHAVFRKLGEGGKPSFGFVNGLALGGGLEVALHCTYRTVCDSAAALGLPEVMLGLVPGWGGAWLVPNLLGAEAAVRLILENPLDNGRTLKGAEAYAFGLADAVFEGADFLEQSLVWAAAVLNGEVVVDRVQPDRGEAWDAAVARGRSIADQKTGGAAPAAYTALDLVTAARTATRDEGFAAEDEALTTLGRTPELIASLYSFDLVQKRAKRPAGAPDRSLARPVTKVGIVGAGLMASQLALLFVRRLAVPVVLADLDQERVDKGVSYVHDEIDRLLLKGRIGHDKANRFKALVTGTVEKSDGFADADFVIEAVFEEMSVKKQVFADVEKVVSPEAVLATNTSSLSITEMAADLEHPERVVGFHFFNPVAVMPLLEIVKGEQTDDATLATAFATGKALKKTTILVKDSPSFIVNRLLGRFMGEVGRIVDEGTPVTVADAAFAGVAPMPPYQLLSLVGPAIALHNVETLHRAFPDRFYVSPALERVVAARKGSYYGPDGAVDPEVEALLEKPAHPVELPAAEVRTRVLSGLAEEARLMLDEGVVTGPEDLDLAMIMGAGFSFWNGGLTMLLEREGLGKFH</sequence>
<protein>
    <submittedName>
        <fullName evidence="15">3-hydroxyacyl-CoA dehydrogenase</fullName>
    </submittedName>
</protein>
<dbReference type="RefSeq" id="WP_134715631.1">
    <property type="nucleotide sequence ID" value="NZ_SDKM01000008.1"/>
</dbReference>
<dbReference type="InterPro" id="IPR001753">
    <property type="entry name" value="Enoyl-CoA_hydra/iso"/>
</dbReference>
<evidence type="ECO:0000256" key="1">
    <source>
        <dbReference type="ARBA" id="ARBA00005005"/>
    </source>
</evidence>
<evidence type="ECO:0000313" key="15">
    <source>
        <dbReference type="EMBL" id="RYP87037.1"/>
    </source>
</evidence>
<dbReference type="Pfam" id="PF00725">
    <property type="entry name" value="3HCDH"/>
    <property type="match status" value="1"/>
</dbReference>
<evidence type="ECO:0000256" key="6">
    <source>
        <dbReference type="ARBA" id="ARBA00022963"/>
    </source>
</evidence>
<dbReference type="GO" id="GO:0004300">
    <property type="term" value="F:enoyl-CoA hydratase activity"/>
    <property type="evidence" value="ECO:0007669"/>
    <property type="project" value="TreeGrafter"/>
</dbReference>
<dbReference type="Gene3D" id="3.40.50.720">
    <property type="entry name" value="NAD(P)-binding Rossmann-like Domain"/>
    <property type="match status" value="1"/>
</dbReference>
<evidence type="ECO:0000256" key="7">
    <source>
        <dbReference type="ARBA" id="ARBA00023002"/>
    </source>
</evidence>
<dbReference type="Proteomes" id="UP000295198">
    <property type="component" value="Unassembled WGS sequence"/>
</dbReference>
<dbReference type="Gene3D" id="3.90.226.10">
    <property type="entry name" value="2-enoyl-CoA Hydratase, Chain A, domain 1"/>
    <property type="match status" value="1"/>
</dbReference>
<comment type="pathway">
    <text evidence="2">Lipid metabolism; butanoate metabolism.</text>
</comment>
<dbReference type="SUPFAM" id="SSF51735">
    <property type="entry name" value="NAD(P)-binding Rossmann-fold domains"/>
    <property type="match status" value="1"/>
</dbReference>
<dbReference type="InterPro" id="IPR008927">
    <property type="entry name" value="6-PGluconate_DH-like_C_sf"/>
</dbReference>
<dbReference type="InterPro" id="IPR029045">
    <property type="entry name" value="ClpP/crotonase-like_dom_sf"/>
</dbReference>
<feature type="domain" description="3-hydroxyacyl-CoA dehydrogenase C-terminal" evidence="13">
    <location>
        <begin position="522"/>
        <end position="601"/>
    </location>
</feature>
<evidence type="ECO:0000256" key="4">
    <source>
        <dbReference type="ARBA" id="ARBA00009463"/>
    </source>
</evidence>
<accession>A0A4Q4ZFZ1</accession>
<evidence type="ECO:0000256" key="8">
    <source>
        <dbReference type="ARBA" id="ARBA00023027"/>
    </source>
</evidence>
<dbReference type="GO" id="GO:0006635">
    <property type="term" value="P:fatty acid beta-oxidation"/>
    <property type="evidence" value="ECO:0007669"/>
    <property type="project" value="UniProtKB-UniPathway"/>
</dbReference>
<evidence type="ECO:0000256" key="2">
    <source>
        <dbReference type="ARBA" id="ARBA00005086"/>
    </source>
</evidence>
<comment type="similarity">
    <text evidence="3">In the central section; belongs to the 3-hydroxyacyl-CoA dehydrogenase family.</text>
</comment>
<evidence type="ECO:0000256" key="10">
    <source>
        <dbReference type="ARBA" id="ARBA00023239"/>
    </source>
</evidence>
<comment type="caution">
    <text evidence="15">The sequence shown here is derived from an EMBL/GenBank/DDBJ whole genome shotgun (WGS) entry which is preliminary data.</text>
</comment>
<dbReference type="Pfam" id="PF02737">
    <property type="entry name" value="3HCDH_N"/>
    <property type="match status" value="1"/>
</dbReference>
<evidence type="ECO:0000313" key="16">
    <source>
        <dbReference type="Proteomes" id="UP000295198"/>
    </source>
</evidence>
<name>A0A4Q4ZFZ1_9ACTN</name>
<dbReference type="PANTHER" id="PTHR43612:SF3">
    <property type="entry name" value="TRIFUNCTIONAL ENZYME SUBUNIT ALPHA, MITOCHONDRIAL"/>
    <property type="match status" value="1"/>
</dbReference>
<dbReference type="Pfam" id="PF00378">
    <property type="entry name" value="ECH_1"/>
    <property type="match status" value="1"/>
</dbReference>
<proteinExistence type="inferred from homology"/>
<evidence type="ECO:0000256" key="9">
    <source>
        <dbReference type="ARBA" id="ARBA00023098"/>
    </source>
</evidence>
<evidence type="ECO:0000259" key="13">
    <source>
        <dbReference type="Pfam" id="PF00725"/>
    </source>
</evidence>
<evidence type="ECO:0000256" key="3">
    <source>
        <dbReference type="ARBA" id="ARBA00007005"/>
    </source>
</evidence>
<dbReference type="InterPro" id="IPR036291">
    <property type="entry name" value="NAD(P)-bd_dom_sf"/>
</dbReference>
<evidence type="ECO:0000256" key="12">
    <source>
        <dbReference type="ARBA" id="ARBA00049556"/>
    </source>
</evidence>
<dbReference type="UniPathway" id="UPA00659"/>
<dbReference type="PANTHER" id="PTHR43612">
    <property type="entry name" value="TRIFUNCTIONAL ENZYME SUBUNIT ALPHA"/>
    <property type="match status" value="1"/>
</dbReference>
<dbReference type="OrthoDB" id="5240528at2"/>